<feature type="chain" id="PRO_5011677636" evidence="1">
    <location>
        <begin position="20"/>
        <end position="145"/>
    </location>
</feature>
<feature type="domain" description="DUF4440" evidence="2">
    <location>
        <begin position="28"/>
        <end position="134"/>
    </location>
</feature>
<reference evidence="3 4" key="1">
    <citation type="submission" date="2016-10" db="EMBL/GenBank/DDBJ databases">
        <authorList>
            <person name="de Groot N.N."/>
        </authorList>
    </citation>
    <scope>NUCLEOTIDE SEQUENCE [LARGE SCALE GENOMIC DNA]</scope>
    <source>
        <strain evidence="3 4">U95</strain>
    </source>
</reference>
<dbReference type="InterPro" id="IPR027843">
    <property type="entry name" value="DUF4440"/>
</dbReference>
<dbReference type="OrthoDB" id="7844641at2"/>
<protein>
    <submittedName>
        <fullName evidence="3">Ketosteroid isomerase homolog</fullName>
    </submittedName>
</protein>
<evidence type="ECO:0000259" key="2">
    <source>
        <dbReference type="Pfam" id="PF14534"/>
    </source>
</evidence>
<dbReference type="AlphaFoldDB" id="A0A1G5QFZ5"/>
<proteinExistence type="predicted"/>
<dbReference type="CDD" id="cd00531">
    <property type="entry name" value="NTF2_like"/>
    <property type="match status" value="1"/>
</dbReference>
<accession>A0A1G5QFZ5</accession>
<gene>
    <name evidence="3" type="ORF">SAMN04488118_104138</name>
</gene>
<keyword evidence="3" id="KW-0413">Isomerase</keyword>
<dbReference type="SUPFAM" id="SSF54427">
    <property type="entry name" value="NTF2-like"/>
    <property type="match status" value="1"/>
</dbReference>
<dbReference type="STRING" id="1156985.SAMN04488118_104138"/>
<evidence type="ECO:0000313" key="3">
    <source>
        <dbReference type="EMBL" id="SCZ60714.1"/>
    </source>
</evidence>
<name>A0A1G5QFZ5_9RHOB</name>
<dbReference type="InterPro" id="IPR032710">
    <property type="entry name" value="NTF2-like_dom_sf"/>
</dbReference>
<dbReference type="Proteomes" id="UP000198767">
    <property type="component" value="Unassembled WGS sequence"/>
</dbReference>
<organism evidence="3 4">
    <name type="scientific">Epibacterium ulvae</name>
    <dbReference type="NCBI Taxonomy" id="1156985"/>
    <lineage>
        <taxon>Bacteria</taxon>
        <taxon>Pseudomonadati</taxon>
        <taxon>Pseudomonadota</taxon>
        <taxon>Alphaproteobacteria</taxon>
        <taxon>Rhodobacterales</taxon>
        <taxon>Roseobacteraceae</taxon>
        <taxon>Epibacterium</taxon>
    </lineage>
</organism>
<feature type="signal peptide" evidence="1">
    <location>
        <begin position="1"/>
        <end position="19"/>
    </location>
</feature>
<dbReference type="Gene3D" id="3.10.450.50">
    <property type="match status" value="1"/>
</dbReference>
<dbReference type="EMBL" id="FMWG01000004">
    <property type="protein sequence ID" value="SCZ60714.1"/>
    <property type="molecule type" value="Genomic_DNA"/>
</dbReference>
<keyword evidence="1" id="KW-0732">Signal</keyword>
<sequence>MRFLTSLALLAATALPVSAQDATTELNAVNDAFNTGIVEKDVKGLVDLYGPDVMWIAPGTPMNLNGLAEAEQLFSFVTGNDGDVTHDIDHLFISDDETLAVMIGDVIAKVPSIGVDGAGTYLYVMDKIDGEWKIVGDMWNQVPTE</sequence>
<dbReference type="GO" id="GO:0016853">
    <property type="term" value="F:isomerase activity"/>
    <property type="evidence" value="ECO:0007669"/>
    <property type="project" value="UniProtKB-KW"/>
</dbReference>
<evidence type="ECO:0000313" key="4">
    <source>
        <dbReference type="Proteomes" id="UP000198767"/>
    </source>
</evidence>
<dbReference type="RefSeq" id="WP_090217854.1">
    <property type="nucleotide sequence ID" value="NZ_FMWG01000004.1"/>
</dbReference>
<evidence type="ECO:0000256" key="1">
    <source>
        <dbReference type="SAM" id="SignalP"/>
    </source>
</evidence>
<keyword evidence="4" id="KW-1185">Reference proteome</keyword>
<dbReference type="Pfam" id="PF14534">
    <property type="entry name" value="DUF4440"/>
    <property type="match status" value="1"/>
</dbReference>